<accession>A0A067MIV2</accession>
<dbReference type="PANTHER" id="PTHR15549">
    <property type="entry name" value="PAIRED IMMUNOGLOBULIN-LIKE TYPE 2 RECEPTOR"/>
    <property type="match status" value="1"/>
</dbReference>
<feature type="region of interest" description="Disordered" evidence="5">
    <location>
        <begin position="187"/>
        <end position="212"/>
    </location>
</feature>
<dbReference type="GO" id="GO:0071944">
    <property type="term" value="C:cell periphery"/>
    <property type="evidence" value="ECO:0007669"/>
    <property type="project" value="UniProtKB-ARBA"/>
</dbReference>
<evidence type="ECO:0000256" key="6">
    <source>
        <dbReference type="SAM" id="Phobius"/>
    </source>
</evidence>
<evidence type="ECO:0000256" key="4">
    <source>
        <dbReference type="ARBA" id="ARBA00023136"/>
    </source>
</evidence>
<dbReference type="InParanoid" id="A0A067MIV2"/>
<reference evidence="8" key="1">
    <citation type="journal article" date="2014" name="Proc. Natl. Acad. Sci. U.S.A.">
        <title>Extensive sampling of basidiomycete genomes demonstrates inadequacy of the white-rot/brown-rot paradigm for wood decay fungi.</title>
        <authorList>
            <person name="Riley R."/>
            <person name="Salamov A.A."/>
            <person name="Brown D.W."/>
            <person name="Nagy L.G."/>
            <person name="Floudas D."/>
            <person name="Held B.W."/>
            <person name="Levasseur A."/>
            <person name="Lombard V."/>
            <person name="Morin E."/>
            <person name="Otillar R."/>
            <person name="Lindquist E.A."/>
            <person name="Sun H."/>
            <person name="LaButti K.M."/>
            <person name="Schmutz J."/>
            <person name="Jabbour D."/>
            <person name="Luo H."/>
            <person name="Baker S.E."/>
            <person name="Pisabarro A.G."/>
            <person name="Walton J.D."/>
            <person name="Blanchette R.A."/>
            <person name="Henrissat B."/>
            <person name="Martin F."/>
            <person name="Cullen D."/>
            <person name="Hibbett D.S."/>
            <person name="Grigoriev I.V."/>
        </authorList>
    </citation>
    <scope>NUCLEOTIDE SEQUENCE [LARGE SCALE GENOMIC DNA]</scope>
    <source>
        <strain evidence="8">FD-172 SS1</strain>
    </source>
</reference>
<feature type="compositionally biased region" description="Polar residues" evidence="5">
    <location>
        <begin position="243"/>
        <end position="269"/>
    </location>
</feature>
<comment type="subcellular location">
    <subcellularLocation>
        <location evidence="1">Membrane</location>
        <topology evidence="1">Single-pass membrane protein</topology>
    </subcellularLocation>
</comment>
<dbReference type="AlphaFoldDB" id="A0A067MIV2"/>
<dbReference type="InterPro" id="IPR051694">
    <property type="entry name" value="Immunoregulatory_rcpt-like"/>
</dbReference>
<proteinExistence type="predicted"/>
<name>A0A067MIV2_BOTB1</name>
<evidence type="ECO:0000313" key="7">
    <source>
        <dbReference type="EMBL" id="KDQ14660.1"/>
    </source>
</evidence>
<dbReference type="GO" id="GO:0016020">
    <property type="term" value="C:membrane"/>
    <property type="evidence" value="ECO:0007669"/>
    <property type="project" value="UniProtKB-SubCell"/>
</dbReference>
<keyword evidence="8" id="KW-1185">Reference proteome</keyword>
<keyword evidence="3 6" id="KW-1133">Transmembrane helix</keyword>
<organism evidence="7 8">
    <name type="scientific">Botryobasidium botryosum (strain FD-172 SS1)</name>
    <dbReference type="NCBI Taxonomy" id="930990"/>
    <lineage>
        <taxon>Eukaryota</taxon>
        <taxon>Fungi</taxon>
        <taxon>Dikarya</taxon>
        <taxon>Basidiomycota</taxon>
        <taxon>Agaricomycotina</taxon>
        <taxon>Agaricomycetes</taxon>
        <taxon>Cantharellales</taxon>
        <taxon>Botryobasidiaceae</taxon>
        <taxon>Botryobasidium</taxon>
    </lineage>
</organism>
<dbReference type="OrthoDB" id="3263231at2759"/>
<dbReference type="PANTHER" id="PTHR15549:SF30">
    <property type="entry name" value="MID2 DOMAIN-CONTAINING PROTEIN"/>
    <property type="match status" value="1"/>
</dbReference>
<evidence type="ECO:0000256" key="3">
    <source>
        <dbReference type="ARBA" id="ARBA00022989"/>
    </source>
</evidence>
<evidence type="ECO:0000313" key="8">
    <source>
        <dbReference type="Proteomes" id="UP000027195"/>
    </source>
</evidence>
<protein>
    <recommendedName>
        <fullName evidence="9">Mid2 domain-containing protein</fullName>
    </recommendedName>
</protein>
<gene>
    <name evidence="7" type="ORF">BOTBODRAFT_145507</name>
</gene>
<feature type="region of interest" description="Disordered" evidence="5">
    <location>
        <begin position="228"/>
        <end position="365"/>
    </location>
</feature>
<dbReference type="Proteomes" id="UP000027195">
    <property type="component" value="Unassembled WGS sequence"/>
</dbReference>
<evidence type="ECO:0000256" key="2">
    <source>
        <dbReference type="ARBA" id="ARBA00022692"/>
    </source>
</evidence>
<evidence type="ECO:0000256" key="5">
    <source>
        <dbReference type="SAM" id="MobiDB-lite"/>
    </source>
</evidence>
<feature type="compositionally biased region" description="Low complexity" evidence="5">
    <location>
        <begin position="1"/>
        <end position="12"/>
    </location>
</feature>
<dbReference type="STRING" id="930990.A0A067MIV2"/>
<dbReference type="EMBL" id="KL198036">
    <property type="protein sequence ID" value="KDQ14660.1"/>
    <property type="molecule type" value="Genomic_DNA"/>
</dbReference>
<keyword evidence="4 6" id="KW-0472">Membrane</keyword>
<feature type="compositionally biased region" description="Low complexity" evidence="5">
    <location>
        <begin position="19"/>
        <end position="62"/>
    </location>
</feature>
<evidence type="ECO:0000256" key="1">
    <source>
        <dbReference type="ARBA" id="ARBA00004167"/>
    </source>
</evidence>
<feature type="region of interest" description="Disordered" evidence="5">
    <location>
        <begin position="1"/>
        <end position="62"/>
    </location>
</feature>
<feature type="compositionally biased region" description="Polar residues" evidence="5">
    <location>
        <begin position="287"/>
        <end position="299"/>
    </location>
</feature>
<dbReference type="HOGENOM" id="CLU_655608_0_0_1"/>
<evidence type="ECO:0008006" key="9">
    <source>
        <dbReference type="Google" id="ProtNLM"/>
    </source>
</evidence>
<sequence length="365" mass="37718">MASNTTNPVAPTTTPPIPITTSTSIITTSTAVTPTANTTAPTSNVPTTTTPTGSTTSTTQPATTSLITSQVLTTDAAGVSTVYTVIVTSAALPTGTPSGETVGGGGTNLGAIVGGAVGGGVGLILLTGMLWYCLRRRNRRRRFDNLFGSNYDSTSLDDIPIHGVYATSHGSHGRSESVQGNYASIVPEQPSQPRYRPSAPAQRSYDPTAGSQSRYNAALGQAHTSYDLAAPYDPRTTGMPSPVLSSALSHPGMSTQPSHTGSFDTNMLSNGGGSSREQYYATGAGTLATSNAPTLSSGASGRRYNKEQEVQAQRLAVSGQRSRTPLVVHQDAGSVPQPEAEAEREDASPSEIPPSYDSILPDAQR</sequence>
<keyword evidence="2 6" id="KW-0812">Transmembrane</keyword>
<feature type="transmembrane region" description="Helical" evidence="6">
    <location>
        <begin position="109"/>
        <end position="134"/>
    </location>
</feature>